<name>A0A9N9I3Z1_9GLOM</name>
<gene>
    <name evidence="2" type="ORF">FCALED_LOCUS14299</name>
</gene>
<feature type="non-terminal residue" evidence="2">
    <location>
        <position position="378"/>
    </location>
</feature>
<dbReference type="OrthoDB" id="5340906at2759"/>
<dbReference type="AlphaFoldDB" id="A0A9N9I3Z1"/>
<organism evidence="2 3">
    <name type="scientific">Funneliformis caledonium</name>
    <dbReference type="NCBI Taxonomy" id="1117310"/>
    <lineage>
        <taxon>Eukaryota</taxon>
        <taxon>Fungi</taxon>
        <taxon>Fungi incertae sedis</taxon>
        <taxon>Mucoromycota</taxon>
        <taxon>Glomeromycotina</taxon>
        <taxon>Glomeromycetes</taxon>
        <taxon>Glomerales</taxon>
        <taxon>Glomeraceae</taxon>
        <taxon>Funneliformis</taxon>
    </lineage>
</organism>
<keyword evidence="3" id="KW-1185">Reference proteome</keyword>
<evidence type="ECO:0000313" key="3">
    <source>
        <dbReference type="Proteomes" id="UP000789570"/>
    </source>
</evidence>
<proteinExistence type="predicted"/>
<evidence type="ECO:0000313" key="2">
    <source>
        <dbReference type="EMBL" id="CAG8719022.1"/>
    </source>
</evidence>
<accession>A0A9N9I3Z1</accession>
<comment type="caution">
    <text evidence="2">The sequence shown here is derived from an EMBL/GenBank/DDBJ whole genome shotgun (WGS) entry which is preliminary data.</text>
</comment>
<reference evidence="2" key="1">
    <citation type="submission" date="2021-06" db="EMBL/GenBank/DDBJ databases">
        <authorList>
            <person name="Kallberg Y."/>
            <person name="Tangrot J."/>
            <person name="Rosling A."/>
        </authorList>
    </citation>
    <scope>NUCLEOTIDE SEQUENCE</scope>
    <source>
        <strain evidence="2">UK204</strain>
    </source>
</reference>
<feature type="region of interest" description="Disordered" evidence="1">
    <location>
        <begin position="115"/>
        <end position="156"/>
    </location>
</feature>
<protein>
    <submittedName>
        <fullName evidence="2">17314_t:CDS:1</fullName>
    </submittedName>
</protein>
<sequence length="378" mass="44367">SPPNTDNWNGIEVAWKTRFLRNIKDIIPEKVFSDRLAQVMVVALLVNDRLTLEYLVKSETSNKSLMYYWQNIVNEKEQKSVINNHISGSLKILDATAKYNANTIVSKVSNPREIDTDASLPNERLESDEHFMPVREPKRKKQNKKSKEQANSKRDEVDVFFQSSQTECNDDDNSNSRKMHVYDYEKFEKSFAKLDDSNKWTLTTGTVVEDALYKFGLRCKYEHLAHSFVLDPDDDTYLKENVFTESELREIRHFQVKETPLMPLDLIKYLNSFNLKTTSEIRKQIFSPDKIDQDFNRSRDFDRDWIRNTIYNLLQEYESNTLTTDHLELWILVHVWSFTDKVFNELEEVKVVRGESCSLSSSARKNRERTVPGTADMK</sequence>
<dbReference type="EMBL" id="CAJVPQ010009924">
    <property type="protein sequence ID" value="CAG8719022.1"/>
    <property type="molecule type" value="Genomic_DNA"/>
</dbReference>
<feature type="compositionally biased region" description="Basic and acidic residues" evidence="1">
    <location>
        <begin position="123"/>
        <end position="136"/>
    </location>
</feature>
<dbReference type="Proteomes" id="UP000789570">
    <property type="component" value="Unassembled WGS sequence"/>
</dbReference>
<evidence type="ECO:0000256" key="1">
    <source>
        <dbReference type="SAM" id="MobiDB-lite"/>
    </source>
</evidence>
<feature type="compositionally biased region" description="Basic and acidic residues" evidence="1">
    <location>
        <begin position="145"/>
        <end position="156"/>
    </location>
</feature>